<dbReference type="SUPFAM" id="SSF46689">
    <property type="entry name" value="Homeodomain-like"/>
    <property type="match status" value="1"/>
</dbReference>
<evidence type="ECO:0000313" key="6">
    <source>
        <dbReference type="Proteomes" id="UP000061432"/>
    </source>
</evidence>
<evidence type="ECO:0000256" key="1">
    <source>
        <dbReference type="ARBA" id="ARBA00023015"/>
    </source>
</evidence>
<feature type="domain" description="HTH araC/xylS-type" evidence="4">
    <location>
        <begin position="208"/>
        <end position="307"/>
    </location>
</feature>
<keyword evidence="1" id="KW-0805">Transcription regulation</keyword>
<evidence type="ECO:0000313" key="5">
    <source>
        <dbReference type="EMBL" id="BAQ48166.1"/>
    </source>
</evidence>
<dbReference type="AlphaFoldDB" id="A0A0C6F5Y5"/>
<dbReference type="EMBL" id="AP014704">
    <property type="protein sequence ID" value="BAQ48166.1"/>
    <property type="molecule type" value="Genomic_DNA"/>
</dbReference>
<evidence type="ECO:0000259" key="4">
    <source>
        <dbReference type="PROSITE" id="PS01124"/>
    </source>
</evidence>
<dbReference type="InterPro" id="IPR009057">
    <property type="entry name" value="Homeodomain-like_sf"/>
</dbReference>
<dbReference type="STRING" id="270351.Maq22A_c26510"/>
<dbReference type="PANTHER" id="PTHR46796:SF6">
    <property type="entry name" value="ARAC SUBFAMILY"/>
    <property type="match status" value="1"/>
</dbReference>
<dbReference type="KEGG" id="maqu:Maq22A_c26510"/>
<dbReference type="OrthoDB" id="8004517at2"/>
<organism evidence="5 6">
    <name type="scientific">Methylobacterium aquaticum</name>
    <dbReference type="NCBI Taxonomy" id="270351"/>
    <lineage>
        <taxon>Bacteria</taxon>
        <taxon>Pseudomonadati</taxon>
        <taxon>Pseudomonadota</taxon>
        <taxon>Alphaproteobacteria</taxon>
        <taxon>Hyphomicrobiales</taxon>
        <taxon>Methylobacteriaceae</taxon>
        <taxon>Methylobacterium</taxon>
    </lineage>
</organism>
<dbReference type="PROSITE" id="PS01124">
    <property type="entry name" value="HTH_ARAC_FAMILY_2"/>
    <property type="match status" value="1"/>
</dbReference>
<evidence type="ECO:0000256" key="2">
    <source>
        <dbReference type="ARBA" id="ARBA00023125"/>
    </source>
</evidence>
<dbReference type="Pfam" id="PF12833">
    <property type="entry name" value="HTH_18"/>
    <property type="match status" value="1"/>
</dbReference>
<name>A0A0C6F5Y5_9HYPH</name>
<keyword evidence="2" id="KW-0238">DNA-binding</keyword>
<evidence type="ECO:0000256" key="3">
    <source>
        <dbReference type="ARBA" id="ARBA00023163"/>
    </source>
</evidence>
<dbReference type="PATRIC" id="fig|270351.10.peg.5086"/>
<accession>A0A0C6F5Y5</accession>
<reference evidence="5 6" key="1">
    <citation type="journal article" date="2015" name="Genome Announc.">
        <title>Complete Genome Sequence of Methylobacterium aquaticum Strain 22A, Isolated from Racomitrium japonicum Moss.</title>
        <authorList>
            <person name="Tani A."/>
            <person name="Ogura Y."/>
            <person name="Hayashi T."/>
            <person name="Kimbara K."/>
        </authorList>
    </citation>
    <scope>NUCLEOTIDE SEQUENCE [LARGE SCALE GENOMIC DNA]</scope>
    <source>
        <strain evidence="5 6">MA-22A</strain>
    </source>
</reference>
<sequence length="343" mass="36440">MDTITLGPDLPAADDAFEAYRALYSSGTDVDRLPGPLRTEVVAHRLPRMLVFDRRLAGVSHARGPRRVARDGFDHVTLHLVLAGRMMLEVPGAIRAVEAGSLALFDLTRPQRTWTEGAHIVTASIARDRLDPAVIDGLDLHGLVLGPGAAGLSIDFLGSLAAHAAGLTPHLAGVATDSLCLLLGATLASLRDRAGSVPPPVAAGRARARATAYIDRHLGDRDLSAATVAAGIGVSRSVLYRLFEPAGGVTRFVQQRRVAQLRRSLSRPDEHRTVDELATASGFTSPSHAGRLFRDAFGVPPGEYRRGARAPADPDRAGPLRLAHVARAGVPPLGFMPWHGELM</sequence>
<reference evidence="6" key="2">
    <citation type="submission" date="2015-01" db="EMBL/GenBank/DDBJ databases">
        <title>Complete genome sequence of Methylobacterium aquaticum strain 22A.</title>
        <authorList>
            <person name="Tani A."/>
            <person name="Ogura Y."/>
            <person name="Hayashi T."/>
        </authorList>
    </citation>
    <scope>NUCLEOTIDE SEQUENCE [LARGE SCALE GENOMIC DNA]</scope>
    <source>
        <strain evidence="6">MA-22A</strain>
    </source>
</reference>
<keyword evidence="3" id="KW-0804">Transcription</keyword>
<gene>
    <name evidence="5" type="primary">araC</name>
    <name evidence="5" type="ORF">Maq22A_c26510</name>
</gene>
<dbReference type="InterPro" id="IPR018060">
    <property type="entry name" value="HTH_AraC"/>
</dbReference>
<dbReference type="RefSeq" id="WP_060848963.1">
    <property type="nucleotide sequence ID" value="NZ_AP014704.1"/>
</dbReference>
<dbReference type="GO" id="GO:0043565">
    <property type="term" value="F:sequence-specific DNA binding"/>
    <property type="evidence" value="ECO:0007669"/>
    <property type="project" value="InterPro"/>
</dbReference>
<protein>
    <submittedName>
        <fullName evidence="5">Transcriptional regulator, AraC family</fullName>
    </submittedName>
</protein>
<dbReference type="Gene3D" id="1.10.10.60">
    <property type="entry name" value="Homeodomain-like"/>
    <property type="match status" value="1"/>
</dbReference>
<proteinExistence type="predicted"/>
<dbReference type="PANTHER" id="PTHR46796">
    <property type="entry name" value="HTH-TYPE TRANSCRIPTIONAL ACTIVATOR RHAS-RELATED"/>
    <property type="match status" value="1"/>
</dbReference>
<dbReference type="SMART" id="SM00342">
    <property type="entry name" value="HTH_ARAC"/>
    <property type="match status" value="1"/>
</dbReference>
<dbReference type="InterPro" id="IPR050204">
    <property type="entry name" value="AraC_XylS_family_regulators"/>
</dbReference>
<dbReference type="Proteomes" id="UP000061432">
    <property type="component" value="Chromosome"/>
</dbReference>
<dbReference type="GO" id="GO:0003700">
    <property type="term" value="F:DNA-binding transcription factor activity"/>
    <property type="evidence" value="ECO:0007669"/>
    <property type="project" value="InterPro"/>
</dbReference>